<protein>
    <recommendedName>
        <fullName evidence="5">Carboxypeptidase</fullName>
    </recommendedName>
</protein>
<dbReference type="PANTHER" id="PTHR11802:SF470">
    <property type="entry name" value="CARBOXYPEPTIDASE"/>
    <property type="match status" value="1"/>
</dbReference>
<evidence type="ECO:0000313" key="4">
    <source>
        <dbReference type="Proteomes" id="UP001177003"/>
    </source>
</evidence>
<evidence type="ECO:0000256" key="2">
    <source>
        <dbReference type="PROSITE-ProRule" id="PRU00103"/>
    </source>
</evidence>
<dbReference type="GO" id="GO:0004185">
    <property type="term" value="F:serine-type carboxypeptidase activity"/>
    <property type="evidence" value="ECO:0007669"/>
    <property type="project" value="InterPro"/>
</dbReference>
<comment type="similarity">
    <text evidence="1">Belongs to the peptidase S10 family.</text>
</comment>
<gene>
    <name evidence="3" type="ORF">LSALG_LOCUS21535</name>
</gene>
<dbReference type="Gene3D" id="3.40.50.1820">
    <property type="entry name" value="alpha/beta hydrolase"/>
    <property type="match status" value="1"/>
</dbReference>
<keyword evidence="4" id="KW-1185">Reference proteome</keyword>
<organism evidence="3 4">
    <name type="scientific">Lactuca saligna</name>
    <name type="common">Willowleaf lettuce</name>
    <dbReference type="NCBI Taxonomy" id="75948"/>
    <lineage>
        <taxon>Eukaryota</taxon>
        <taxon>Viridiplantae</taxon>
        <taxon>Streptophyta</taxon>
        <taxon>Embryophyta</taxon>
        <taxon>Tracheophyta</taxon>
        <taxon>Spermatophyta</taxon>
        <taxon>Magnoliopsida</taxon>
        <taxon>eudicotyledons</taxon>
        <taxon>Gunneridae</taxon>
        <taxon>Pentapetalae</taxon>
        <taxon>asterids</taxon>
        <taxon>campanulids</taxon>
        <taxon>Asterales</taxon>
        <taxon>Asteraceae</taxon>
        <taxon>Cichorioideae</taxon>
        <taxon>Cichorieae</taxon>
        <taxon>Lactucinae</taxon>
        <taxon>Lactuca</taxon>
    </lineage>
</organism>
<dbReference type="Proteomes" id="UP001177003">
    <property type="component" value="Chromosome 4"/>
</dbReference>
<reference evidence="3" key="1">
    <citation type="submission" date="2023-04" db="EMBL/GenBank/DDBJ databases">
        <authorList>
            <person name="Vijverberg K."/>
            <person name="Xiong W."/>
            <person name="Schranz E."/>
        </authorList>
    </citation>
    <scope>NUCLEOTIDE SEQUENCE</scope>
</reference>
<name>A0AA35YXC0_LACSI</name>
<dbReference type="EMBL" id="OX465080">
    <property type="protein sequence ID" value="CAI9281864.1"/>
    <property type="molecule type" value="Genomic_DNA"/>
</dbReference>
<dbReference type="Pfam" id="PF00450">
    <property type="entry name" value="Peptidase_S10"/>
    <property type="match status" value="1"/>
</dbReference>
<dbReference type="InterPro" id="IPR021133">
    <property type="entry name" value="HEAT_type_2"/>
</dbReference>
<feature type="repeat" description="HEAT" evidence="2">
    <location>
        <begin position="14"/>
        <end position="52"/>
    </location>
</feature>
<dbReference type="GO" id="GO:0005773">
    <property type="term" value="C:vacuole"/>
    <property type="evidence" value="ECO:0007669"/>
    <property type="project" value="TreeGrafter"/>
</dbReference>
<accession>A0AA35YXC0</accession>
<proteinExistence type="inferred from homology"/>
<dbReference type="PANTHER" id="PTHR11802">
    <property type="entry name" value="SERINE PROTEASE FAMILY S10 SERINE CARBOXYPEPTIDASE"/>
    <property type="match status" value="1"/>
</dbReference>
<dbReference type="PROSITE" id="PS50077">
    <property type="entry name" value="HEAT_REPEAT"/>
    <property type="match status" value="1"/>
</dbReference>
<sequence length="251" mass="27546">MVDGAGLPLNVADLLPTLVKLTKKVTEQVRLLAGHYVPQLASLILSENNKTNGTNINLRGIAIGNDVIDDNATGEGIYDYYWTHALNYDETNEGINEYCGYGSGNFSAECLHYQSQSGSENGEIDIYNIYAPFCDGSIQKHATRSMCKKLFMFKIPHGGIGMIDSPTPILPTITQLIENGISVWIYSGDTDGWVLVTSSSSVKPDVLEEEREGDFGRSQPACDALSKGLEEKNRCPTTPVVWLLFIFHDTS</sequence>
<evidence type="ECO:0008006" key="5">
    <source>
        <dbReference type="Google" id="ProtNLM"/>
    </source>
</evidence>
<evidence type="ECO:0000313" key="3">
    <source>
        <dbReference type="EMBL" id="CAI9281864.1"/>
    </source>
</evidence>
<dbReference type="InterPro" id="IPR029058">
    <property type="entry name" value="AB_hydrolase_fold"/>
</dbReference>
<evidence type="ECO:0000256" key="1">
    <source>
        <dbReference type="ARBA" id="ARBA00009431"/>
    </source>
</evidence>
<dbReference type="SUPFAM" id="SSF53474">
    <property type="entry name" value="alpha/beta-Hydrolases"/>
    <property type="match status" value="1"/>
</dbReference>
<dbReference type="AlphaFoldDB" id="A0AA35YXC0"/>
<dbReference type="GO" id="GO:0006508">
    <property type="term" value="P:proteolysis"/>
    <property type="evidence" value="ECO:0007669"/>
    <property type="project" value="InterPro"/>
</dbReference>
<dbReference type="InterPro" id="IPR001563">
    <property type="entry name" value="Peptidase_S10"/>
</dbReference>